<dbReference type="InterPro" id="IPR018253">
    <property type="entry name" value="DnaJ_domain_CS"/>
</dbReference>
<dbReference type="KEGG" id="pin:Ping_2621"/>
<dbReference type="HOGENOM" id="CLU_017633_0_0_6"/>
<evidence type="ECO:0000313" key="7">
    <source>
        <dbReference type="EMBL" id="ABM04340.1"/>
    </source>
</evidence>
<dbReference type="Pfam" id="PF01556">
    <property type="entry name" value="DnaJ_C"/>
    <property type="match status" value="1"/>
</dbReference>
<dbReference type="SUPFAM" id="SSF46565">
    <property type="entry name" value="Chaperone J-domain"/>
    <property type="match status" value="1"/>
</dbReference>
<dbReference type="STRING" id="357804.Ping_2621"/>
<dbReference type="GO" id="GO:0005737">
    <property type="term" value="C:cytoplasm"/>
    <property type="evidence" value="ECO:0007669"/>
    <property type="project" value="TreeGrafter"/>
</dbReference>
<dbReference type="Proteomes" id="UP000000639">
    <property type="component" value="Chromosome"/>
</dbReference>
<dbReference type="OrthoDB" id="9779889at2"/>
<dbReference type="Pfam" id="PF00226">
    <property type="entry name" value="DnaJ"/>
    <property type="match status" value="1"/>
</dbReference>
<gene>
    <name evidence="7" type="ordered locus">Ping_2621</name>
</gene>
<proteinExistence type="predicted"/>
<dbReference type="CDD" id="cd06257">
    <property type="entry name" value="DnaJ"/>
    <property type="match status" value="1"/>
</dbReference>
<dbReference type="Gene3D" id="1.10.287.110">
    <property type="entry name" value="DnaJ domain"/>
    <property type="match status" value="1"/>
</dbReference>
<dbReference type="PROSITE" id="PS00636">
    <property type="entry name" value="DNAJ_1"/>
    <property type="match status" value="1"/>
</dbReference>
<evidence type="ECO:0000256" key="3">
    <source>
        <dbReference type="ARBA" id="ARBA00022771"/>
    </source>
</evidence>
<dbReference type="SUPFAM" id="SSF49493">
    <property type="entry name" value="HSP40/DnaJ peptide-binding domain"/>
    <property type="match status" value="2"/>
</dbReference>
<protein>
    <submittedName>
        <fullName evidence="7">Chaperone DnaJ domain protein</fullName>
    </submittedName>
</protein>
<keyword evidence="5" id="KW-0143">Chaperone</keyword>
<dbReference type="Gene3D" id="2.60.260.20">
    <property type="entry name" value="Urease metallochaperone UreE, N-terminal domain"/>
    <property type="match status" value="2"/>
</dbReference>
<keyword evidence="3" id="KW-0863">Zinc-finger</keyword>
<dbReference type="CDD" id="cd10747">
    <property type="entry name" value="DnaJ_C"/>
    <property type="match status" value="1"/>
</dbReference>
<dbReference type="GO" id="GO:0008270">
    <property type="term" value="F:zinc ion binding"/>
    <property type="evidence" value="ECO:0007669"/>
    <property type="project" value="UniProtKB-KW"/>
</dbReference>
<evidence type="ECO:0000256" key="1">
    <source>
        <dbReference type="ARBA" id="ARBA00022723"/>
    </source>
</evidence>
<evidence type="ECO:0000256" key="2">
    <source>
        <dbReference type="ARBA" id="ARBA00022737"/>
    </source>
</evidence>
<dbReference type="RefSeq" id="WP_011770897.1">
    <property type="nucleotide sequence ID" value="NC_008709.1"/>
</dbReference>
<evidence type="ECO:0000256" key="4">
    <source>
        <dbReference type="ARBA" id="ARBA00022833"/>
    </source>
</evidence>
<dbReference type="FunFam" id="2.60.260.20:FF:000005">
    <property type="entry name" value="Chaperone protein dnaJ 1, mitochondrial"/>
    <property type="match status" value="1"/>
</dbReference>
<feature type="domain" description="J" evidence="6">
    <location>
        <begin position="5"/>
        <end position="70"/>
    </location>
</feature>
<keyword evidence="8" id="KW-1185">Reference proteome</keyword>
<dbReference type="InterPro" id="IPR002939">
    <property type="entry name" value="DnaJ_C"/>
</dbReference>
<dbReference type="GO" id="GO:0051082">
    <property type="term" value="F:unfolded protein binding"/>
    <property type="evidence" value="ECO:0007669"/>
    <property type="project" value="InterPro"/>
</dbReference>
<evidence type="ECO:0000256" key="5">
    <source>
        <dbReference type="ARBA" id="ARBA00023186"/>
    </source>
</evidence>
<keyword evidence="1" id="KW-0479">Metal-binding</keyword>
<sequence length="283" mass="31494">MSKRDCYEVLGVDKSATDVEIKKAYKKLAMKFHPDRNPGNPVAQDSFREVKSSYEILSDPEKRQEYDDFGHQAFDPSHRANSGFNRQGGFGQSSGDYNDIFGDMFRQRHQPRPEKGSDLRYRIKLTLEEAVNGCQKEVKLPNTEQFLKVTIPAGIDEGQSVRLANKGNPGTLGAENGDLLVEINLIKHALFDRQGMDLHCLIPVSFPTAALGGTIEAPTFDGHISFKIPKGTQAGRKFRIKGKGIKAIKNDVKGDLIYEVVINTPTSLTEEQENLLTELAKTL</sequence>
<reference evidence="7 8" key="1">
    <citation type="submission" date="2007-01" db="EMBL/GenBank/DDBJ databases">
        <title>Complete sequence of Psychromonas ingrahamii 37.</title>
        <authorList>
            <consortium name="US DOE Joint Genome Institute"/>
            <person name="Copeland A."/>
            <person name="Lucas S."/>
            <person name="Lapidus A."/>
            <person name="Barry K."/>
            <person name="Detter J.C."/>
            <person name="Glavina del Rio T."/>
            <person name="Hammon N."/>
            <person name="Israni S."/>
            <person name="Dalin E."/>
            <person name="Tice H."/>
            <person name="Pitluck S."/>
            <person name="Thompson L.S."/>
            <person name="Brettin T."/>
            <person name="Bruce D."/>
            <person name="Han C."/>
            <person name="Tapia R."/>
            <person name="Schmutz J."/>
            <person name="Larimer F."/>
            <person name="Land M."/>
            <person name="Hauser L."/>
            <person name="Kyrpides N."/>
            <person name="Ivanova N."/>
            <person name="Staley J."/>
            <person name="Richardson P."/>
        </authorList>
    </citation>
    <scope>NUCLEOTIDE SEQUENCE [LARGE SCALE GENOMIC DNA]</scope>
    <source>
        <strain evidence="7 8">37</strain>
    </source>
</reference>
<dbReference type="InterPro" id="IPR036869">
    <property type="entry name" value="J_dom_sf"/>
</dbReference>
<dbReference type="PROSITE" id="PS50076">
    <property type="entry name" value="DNAJ_2"/>
    <property type="match status" value="1"/>
</dbReference>
<dbReference type="PANTHER" id="PTHR43096">
    <property type="entry name" value="DNAJ HOMOLOG 1, MITOCHONDRIAL-RELATED"/>
    <property type="match status" value="1"/>
</dbReference>
<dbReference type="InterPro" id="IPR008971">
    <property type="entry name" value="HSP40/DnaJ_pept-bd"/>
</dbReference>
<dbReference type="InterPro" id="IPR001623">
    <property type="entry name" value="DnaJ_domain"/>
</dbReference>
<dbReference type="AlphaFoldDB" id="A1SXX5"/>
<dbReference type="EMBL" id="CP000510">
    <property type="protein sequence ID" value="ABM04340.1"/>
    <property type="molecule type" value="Genomic_DNA"/>
</dbReference>
<keyword evidence="4" id="KW-0862">Zinc</keyword>
<keyword evidence="2" id="KW-0677">Repeat</keyword>
<organism evidence="7 8">
    <name type="scientific">Psychromonas ingrahamii (strain DSM 17664 / CCUG 51855 / 37)</name>
    <dbReference type="NCBI Taxonomy" id="357804"/>
    <lineage>
        <taxon>Bacteria</taxon>
        <taxon>Pseudomonadati</taxon>
        <taxon>Pseudomonadota</taxon>
        <taxon>Gammaproteobacteria</taxon>
        <taxon>Alteromonadales</taxon>
        <taxon>Psychromonadaceae</taxon>
        <taxon>Psychromonas</taxon>
    </lineage>
</organism>
<dbReference type="eggNOG" id="COG0484">
    <property type="taxonomic scope" value="Bacteria"/>
</dbReference>
<accession>A1SXX5</accession>
<evidence type="ECO:0000259" key="6">
    <source>
        <dbReference type="PROSITE" id="PS50076"/>
    </source>
</evidence>
<dbReference type="PRINTS" id="PR00625">
    <property type="entry name" value="JDOMAIN"/>
</dbReference>
<name>A1SXX5_PSYIN</name>
<dbReference type="SMART" id="SM00271">
    <property type="entry name" value="DnaJ"/>
    <property type="match status" value="1"/>
</dbReference>
<evidence type="ECO:0000313" key="8">
    <source>
        <dbReference type="Proteomes" id="UP000000639"/>
    </source>
</evidence>
<dbReference type="PANTHER" id="PTHR43096:SF48">
    <property type="entry name" value="CHAPERONE PROTEIN DNAJ"/>
    <property type="match status" value="1"/>
</dbReference>
<dbReference type="GO" id="GO:0042026">
    <property type="term" value="P:protein refolding"/>
    <property type="evidence" value="ECO:0007669"/>
    <property type="project" value="TreeGrafter"/>
</dbReference>